<name>A0ABU4K4X1_9ACTN</name>
<evidence type="ECO:0000313" key="4">
    <source>
        <dbReference type="Proteomes" id="UP001278571"/>
    </source>
</evidence>
<dbReference type="InterPro" id="IPR028994">
    <property type="entry name" value="Integrin_alpha_N"/>
</dbReference>
<dbReference type="InterPro" id="IPR038765">
    <property type="entry name" value="Papain-like_cys_pep_sf"/>
</dbReference>
<dbReference type="PROSITE" id="PS51318">
    <property type="entry name" value="TAT"/>
    <property type="match status" value="1"/>
</dbReference>
<keyword evidence="1 2" id="KW-0732">Signal</keyword>
<dbReference type="Gene3D" id="2.130.10.130">
    <property type="entry name" value="Integrin alpha, N-terminal"/>
    <property type="match status" value="1"/>
</dbReference>
<reference evidence="3 4" key="1">
    <citation type="submission" date="2023-10" db="EMBL/GenBank/DDBJ databases">
        <authorList>
            <person name="Wang X.X."/>
        </authorList>
    </citation>
    <scope>NUCLEOTIDE SEQUENCE [LARGE SCALE GENOMIC DNA]</scope>
    <source>
        <strain evidence="3 4">NBRC 12816</strain>
    </source>
</reference>
<dbReference type="SUPFAM" id="SSF54001">
    <property type="entry name" value="Cysteine proteinases"/>
    <property type="match status" value="1"/>
</dbReference>
<dbReference type="SUPFAM" id="SSF69318">
    <property type="entry name" value="Integrin alpha N-terminal domain"/>
    <property type="match status" value="1"/>
</dbReference>
<dbReference type="EMBL" id="JAWJZF010000339">
    <property type="protein sequence ID" value="MDX2292801.1"/>
    <property type="molecule type" value="Genomic_DNA"/>
</dbReference>
<dbReference type="InterPro" id="IPR013517">
    <property type="entry name" value="FG-GAP"/>
</dbReference>
<gene>
    <name evidence="3" type="ORF">R2363_11520</name>
</gene>
<comment type="caution">
    <text evidence="3">The sequence shown here is derived from an EMBL/GenBank/DDBJ whole genome shotgun (WGS) entry which is preliminary data.</text>
</comment>
<dbReference type="Proteomes" id="UP001278571">
    <property type="component" value="Unassembled WGS sequence"/>
</dbReference>
<proteinExistence type="predicted"/>
<organism evidence="3 4">
    <name type="scientific">Streptomyces roseolus</name>
    <dbReference type="NCBI Taxonomy" id="67358"/>
    <lineage>
        <taxon>Bacteria</taxon>
        <taxon>Bacillati</taxon>
        <taxon>Actinomycetota</taxon>
        <taxon>Actinomycetes</taxon>
        <taxon>Kitasatosporales</taxon>
        <taxon>Streptomycetaceae</taxon>
        <taxon>Streptomyces</taxon>
    </lineage>
</organism>
<dbReference type="Gene3D" id="3.90.1720.10">
    <property type="entry name" value="endopeptidase domain like (from Nostoc punctiforme)"/>
    <property type="match status" value="1"/>
</dbReference>
<feature type="chain" id="PRO_5047259007" evidence="2">
    <location>
        <begin position="30"/>
        <end position="448"/>
    </location>
</feature>
<dbReference type="PANTHER" id="PTHR46580:SF4">
    <property type="entry name" value="ATP_GTP-BINDING PROTEIN"/>
    <property type="match status" value="1"/>
</dbReference>
<dbReference type="InterPro" id="IPR006311">
    <property type="entry name" value="TAT_signal"/>
</dbReference>
<feature type="signal peptide" evidence="2">
    <location>
        <begin position="1"/>
        <end position="29"/>
    </location>
</feature>
<evidence type="ECO:0000256" key="1">
    <source>
        <dbReference type="ARBA" id="ARBA00022729"/>
    </source>
</evidence>
<dbReference type="RefSeq" id="WP_319009272.1">
    <property type="nucleotide sequence ID" value="NZ_JAWJZF010000339.1"/>
</dbReference>
<protein>
    <submittedName>
        <fullName evidence="3">VCBS repeat-containing protein</fullName>
    </submittedName>
</protein>
<sequence length="448" mass="47177">MNTRARVLSVASAAALAAVVLGVTTPAQAAAPAGLAATTTVTTTLAESSVGGSITRDEVIERAKYWLGKSIPYNQGATYPDSDGKYYRTDCSGYVSMAWHLTTSLSTQGLGSSSDVYEIPRSDLKPGDILNSYYDHVILFDRWEDTAKTKFSYYSFGSTPVKHVTGMSINAATFDSHPNGDYKALRYKRIVDAPVDKGMTNLTAVGDHTGDGVTDIIAVESSTGDLYRYNGPGYVGMAARTKIGVNWDSMSTIVGTGDVTGDGVADIIAVEKATGDLYRYPGPLYNGGSRVKIGSNWDSMTNITGVGDLTGDGIPEIIAVEKATGNLYRYSGPNYVGGGGRVQIGNAWNGMSTLVGVGDLTGDGIAEIVAVERSTGNLYRYSGPNYNGGTRVQIGTSWDAMTNITGVGDITGDSVPDLIAVRSDTQKLYRYSGPSFNGGSAVEIGSGW</sequence>
<evidence type="ECO:0000256" key="2">
    <source>
        <dbReference type="SAM" id="SignalP"/>
    </source>
</evidence>
<accession>A0ABU4K4X1</accession>
<dbReference type="PANTHER" id="PTHR46580">
    <property type="entry name" value="SENSOR KINASE-RELATED"/>
    <property type="match status" value="1"/>
</dbReference>
<dbReference type="Pfam" id="PF13517">
    <property type="entry name" value="FG-GAP_3"/>
    <property type="match status" value="2"/>
</dbReference>
<evidence type="ECO:0000313" key="3">
    <source>
        <dbReference type="EMBL" id="MDX2292801.1"/>
    </source>
</evidence>
<keyword evidence="4" id="KW-1185">Reference proteome</keyword>